<protein>
    <submittedName>
        <fullName evidence="1">Uncharacterized protein</fullName>
    </submittedName>
</protein>
<evidence type="ECO:0000313" key="2">
    <source>
        <dbReference type="Proteomes" id="UP000250235"/>
    </source>
</evidence>
<evidence type="ECO:0000313" key="1">
    <source>
        <dbReference type="EMBL" id="KZT75382.1"/>
    </source>
</evidence>
<dbReference type="AlphaFoldDB" id="A0A2Z6ZQP5"/>
<organism evidence="1 2">
    <name type="scientific">Dorcoceras hygrometricum</name>
    <dbReference type="NCBI Taxonomy" id="472368"/>
    <lineage>
        <taxon>Eukaryota</taxon>
        <taxon>Viridiplantae</taxon>
        <taxon>Streptophyta</taxon>
        <taxon>Embryophyta</taxon>
        <taxon>Tracheophyta</taxon>
        <taxon>Spermatophyta</taxon>
        <taxon>Magnoliopsida</taxon>
        <taxon>eudicotyledons</taxon>
        <taxon>Gunneridae</taxon>
        <taxon>Pentapetalae</taxon>
        <taxon>asterids</taxon>
        <taxon>lamiids</taxon>
        <taxon>Lamiales</taxon>
        <taxon>Gesneriaceae</taxon>
        <taxon>Didymocarpoideae</taxon>
        <taxon>Trichosporeae</taxon>
        <taxon>Loxocarpinae</taxon>
        <taxon>Dorcoceras</taxon>
    </lineage>
</organism>
<dbReference type="Proteomes" id="UP000250235">
    <property type="component" value="Unassembled WGS sequence"/>
</dbReference>
<proteinExistence type="predicted"/>
<keyword evidence="2" id="KW-1185">Reference proteome</keyword>
<gene>
    <name evidence="1" type="ORF">F511_47593</name>
</gene>
<dbReference type="EMBL" id="KV258063">
    <property type="protein sequence ID" value="KZT75382.1"/>
    <property type="molecule type" value="Genomic_DNA"/>
</dbReference>
<accession>A0A2Z6ZQP5</accession>
<sequence>MDLELKLLDQVFEPMYLKHYFRAKRVSGKFFKKAAAIHWINHIHLIEDAYRQLESQSTQRRGTAPYLSSAESAYSKAGDSSLSILSSSIADISI</sequence>
<name>A0A2Z6ZQP5_9LAMI</name>
<reference evidence="1 2" key="1">
    <citation type="journal article" date="2015" name="Proc. Natl. Acad. Sci. U.S.A.">
        <title>The resurrection genome of Boea hygrometrica: A blueprint for survival of dehydration.</title>
        <authorList>
            <person name="Xiao L."/>
            <person name="Yang G."/>
            <person name="Zhang L."/>
            <person name="Yang X."/>
            <person name="Zhao S."/>
            <person name="Ji Z."/>
            <person name="Zhou Q."/>
            <person name="Hu M."/>
            <person name="Wang Y."/>
            <person name="Chen M."/>
            <person name="Xu Y."/>
            <person name="Jin H."/>
            <person name="Xiao X."/>
            <person name="Hu G."/>
            <person name="Bao F."/>
            <person name="Hu Y."/>
            <person name="Wan P."/>
            <person name="Li L."/>
            <person name="Deng X."/>
            <person name="Kuang T."/>
            <person name="Xiang C."/>
            <person name="Zhu J.K."/>
            <person name="Oliver M.J."/>
            <person name="He Y."/>
        </authorList>
    </citation>
    <scope>NUCLEOTIDE SEQUENCE [LARGE SCALE GENOMIC DNA]</scope>
    <source>
        <strain evidence="2">cv. XS01</strain>
    </source>
</reference>